<evidence type="ECO:0000313" key="2">
    <source>
        <dbReference type="EMBL" id="SFZ77362.1"/>
    </source>
</evidence>
<feature type="chain" id="PRO_5013086142" description="Soluble lytic murein transglycosylase" evidence="1">
    <location>
        <begin position="30"/>
        <end position="723"/>
    </location>
</feature>
<reference evidence="2 3" key="1">
    <citation type="submission" date="2016-11" db="EMBL/GenBank/DDBJ databases">
        <authorList>
            <person name="Jaros S."/>
            <person name="Januszkiewicz K."/>
            <person name="Wedrychowicz H."/>
        </authorList>
    </citation>
    <scope>NUCLEOTIDE SEQUENCE [LARGE SCALE GENOMIC DNA]</scope>
    <source>
        <strain evidence="2 3">DSM 18899</strain>
    </source>
</reference>
<proteinExistence type="predicted"/>
<dbReference type="EMBL" id="FPKR01000009">
    <property type="protein sequence ID" value="SFZ77362.1"/>
    <property type="molecule type" value="Genomic_DNA"/>
</dbReference>
<dbReference type="STRING" id="1121279.SAMN02745887_02366"/>
<accession>A0A1K2HM81</accession>
<dbReference type="RefSeq" id="WP_072428882.1">
    <property type="nucleotide sequence ID" value="NZ_FPKR01000009.1"/>
</dbReference>
<gene>
    <name evidence="2" type="ORF">SAMN02745887_02366</name>
</gene>
<organism evidence="2 3">
    <name type="scientific">Chitinimonas taiwanensis DSM 18899</name>
    <dbReference type="NCBI Taxonomy" id="1121279"/>
    <lineage>
        <taxon>Bacteria</taxon>
        <taxon>Pseudomonadati</taxon>
        <taxon>Pseudomonadota</taxon>
        <taxon>Betaproteobacteria</taxon>
        <taxon>Neisseriales</taxon>
        <taxon>Chitinibacteraceae</taxon>
        <taxon>Chitinimonas</taxon>
    </lineage>
</organism>
<dbReference type="Proteomes" id="UP000186513">
    <property type="component" value="Unassembled WGS sequence"/>
</dbReference>
<evidence type="ECO:0000313" key="3">
    <source>
        <dbReference type="Proteomes" id="UP000186513"/>
    </source>
</evidence>
<evidence type="ECO:0000256" key="1">
    <source>
        <dbReference type="SAM" id="SignalP"/>
    </source>
</evidence>
<dbReference type="AlphaFoldDB" id="A0A1K2HM81"/>
<evidence type="ECO:0008006" key="4">
    <source>
        <dbReference type="Google" id="ProtNLM"/>
    </source>
</evidence>
<sequence>MPIRRYHLCRRPAWLAASLLLALSAATQASGGYSDEQRVGTSRLQPEPAAMPRFLNGQLGVLWPSYERSYLMLAYRQTLGLKPAHEEALAALLKPTSQDAPSTTGSDAKPYGAQNWIETRRQFGLRDTPYPIESGIREQISYVYSENCQPGAFELAARTLAQRQRDHGQADDWVKLWAQGQDAVFSTCDKRNTALSLPTLPANAPRWLQQDQAYQAAAMLLYQDKLAEASQAFDSLAADTASPWHEWAGYLSVRSWWRETFTEPAAYATLRETAPSWAEHPMAQRLRHTVRNAKDEEVREAAQELYDILATRYAPKAAHLALWQQMNEPEPVPDLDGWISSARWLWAVMGEADYADDWLFQTRKAATAGIRSTSSDAAQKLIAGWQRTQSPIWLASALMALSGKSSSDLSQADLDTLIDASRQYQPEHPLYLHFAWQRARLALAREDYPGARKELAQVAPQLKRESLGTRQAFDQLSMLAAADLPTLARYLVRTSLGKEIIDSDFAQFVAEEPTPLIEQASRSWLLANLNGEDLLSLAKIKTLPDAIRLQLAGEAWRMGALLDQPKLEKSAYETWSSLSSQKIAPAAQRFHLARSMLLKALPRLNQNESGVAATGYHSWTPSEQPADYRWETRPAFQNTAQRAAQQTDLNTLRERNETEWLGRQILPWLSTQPKSAEGPALLEKLVWESRRGMRHTPTSRAAFQLLHKQYPNSPEAQRTRYYY</sequence>
<keyword evidence="3" id="KW-1185">Reference proteome</keyword>
<name>A0A1K2HM81_9NEIS</name>
<feature type="signal peptide" evidence="1">
    <location>
        <begin position="1"/>
        <end position="29"/>
    </location>
</feature>
<keyword evidence="1" id="KW-0732">Signal</keyword>
<protein>
    <recommendedName>
        <fullName evidence="4">Soluble lytic murein transglycosylase</fullName>
    </recommendedName>
</protein>
<dbReference type="OrthoDB" id="8858713at2"/>